<evidence type="ECO:0000313" key="2">
    <source>
        <dbReference type="Proteomes" id="UP000578352"/>
    </source>
</evidence>
<proteinExistence type="predicted"/>
<protein>
    <submittedName>
        <fullName evidence="1">DNA gyrase/topoisomerase IV subunit A</fullName>
    </submittedName>
</protein>
<dbReference type="EMBL" id="JACCFL010000001">
    <property type="protein sequence ID" value="NYJ23851.1"/>
    <property type="molecule type" value="Genomic_DNA"/>
</dbReference>
<reference evidence="1 2" key="1">
    <citation type="submission" date="2020-07" db="EMBL/GenBank/DDBJ databases">
        <title>Sequencing the genomes of 1000 actinobacteria strains.</title>
        <authorList>
            <person name="Klenk H.-P."/>
        </authorList>
    </citation>
    <scope>NUCLEOTIDE SEQUENCE [LARGE SCALE GENOMIC DNA]</scope>
    <source>
        <strain evidence="1 2">DSM 15165</strain>
    </source>
</reference>
<accession>A0A853CWV1</accession>
<dbReference type="GO" id="GO:0003918">
    <property type="term" value="F:DNA topoisomerase type II (double strand cut, ATP-hydrolyzing) activity"/>
    <property type="evidence" value="ECO:0007669"/>
    <property type="project" value="InterPro"/>
</dbReference>
<dbReference type="GO" id="GO:0005524">
    <property type="term" value="F:ATP binding"/>
    <property type="evidence" value="ECO:0007669"/>
    <property type="project" value="InterPro"/>
</dbReference>
<organism evidence="1 2">
    <name type="scientific">Leifsonia shinshuensis</name>
    <dbReference type="NCBI Taxonomy" id="150026"/>
    <lineage>
        <taxon>Bacteria</taxon>
        <taxon>Bacillati</taxon>
        <taxon>Actinomycetota</taxon>
        <taxon>Actinomycetes</taxon>
        <taxon>Micrococcales</taxon>
        <taxon>Microbacteriaceae</taxon>
        <taxon>Leifsonia</taxon>
    </lineage>
</organism>
<keyword evidence="1" id="KW-0413">Isomerase</keyword>
<dbReference type="Gene3D" id="1.10.268.10">
    <property type="entry name" value="Topoisomerase, domain 3"/>
    <property type="match status" value="1"/>
</dbReference>
<name>A0A853CWV1_9MICO</name>
<evidence type="ECO:0000313" key="1">
    <source>
        <dbReference type="EMBL" id="NYJ23851.1"/>
    </source>
</evidence>
<dbReference type="Proteomes" id="UP000578352">
    <property type="component" value="Unassembled WGS sequence"/>
</dbReference>
<dbReference type="RefSeq" id="WP_345189239.1">
    <property type="nucleotide sequence ID" value="NZ_BAABEH010000001.1"/>
</dbReference>
<dbReference type="GO" id="GO:0003677">
    <property type="term" value="F:DNA binding"/>
    <property type="evidence" value="ECO:0007669"/>
    <property type="project" value="InterPro"/>
</dbReference>
<gene>
    <name evidence="1" type="ORF">HNR13_002138</name>
</gene>
<sequence>MTDSMDDELRNARLHREVLAAMIYAAEHVADVLRVCAAADGDDPSLREAIMTAFGFDEVQADAVLAMQVRRFTPRAIEQSRVQLAGLDELIRGSEVSGGESGFD</sequence>
<dbReference type="AlphaFoldDB" id="A0A853CWV1"/>
<dbReference type="InterPro" id="IPR013757">
    <property type="entry name" value="Topo_IIA_A_a_sf"/>
</dbReference>
<comment type="caution">
    <text evidence="1">The sequence shown here is derived from an EMBL/GenBank/DDBJ whole genome shotgun (WGS) entry which is preliminary data.</text>
</comment>